<gene>
    <name evidence="4" type="ORF">UFOPK3574_00368</name>
</gene>
<evidence type="ECO:0000313" key="4">
    <source>
        <dbReference type="EMBL" id="CAB4333338.1"/>
    </source>
</evidence>
<dbReference type="PANTHER" id="PTHR30061">
    <property type="entry name" value="MALTOSE-BINDING PERIPLASMIC PROTEIN"/>
    <property type="match status" value="1"/>
</dbReference>
<dbReference type="GO" id="GO:1901982">
    <property type="term" value="F:maltose binding"/>
    <property type="evidence" value="ECO:0007669"/>
    <property type="project" value="TreeGrafter"/>
</dbReference>
<dbReference type="GO" id="GO:0015768">
    <property type="term" value="P:maltose transport"/>
    <property type="evidence" value="ECO:0007669"/>
    <property type="project" value="TreeGrafter"/>
</dbReference>
<dbReference type="EMBL" id="CAESAF010000022">
    <property type="protein sequence ID" value="CAB4333338.1"/>
    <property type="molecule type" value="Genomic_DNA"/>
</dbReference>
<evidence type="ECO:0000256" key="2">
    <source>
        <dbReference type="ARBA" id="ARBA00022448"/>
    </source>
</evidence>
<comment type="similarity">
    <text evidence="1">Belongs to the bacterial solute-binding protein 1 family.</text>
</comment>
<protein>
    <submittedName>
        <fullName evidence="4">Unannotated protein</fullName>
    </submittedName>
</protein>
<evidence type="ECO:0000256" key="1">
    <source>
        <dbReference type="ARBA" id="ARBA00008520"/>
    </source>
</evidence>
<reference evidence="4" key="1">
    <citation type="submission" date="2020-05" db="EMBL/GenBank/DDBJ databases">
        <authorList>
            <person name="Chiriac C."/>
            <person name="Salcher M."/>
            <person name="Ghai R."/>
            <person name="Kavagutti S V."/>
        </authorList>
    </citation>
    <scope>NUCLEOTIDE SEQUENCE</scope>
</reference>
<dbReference type="GO" id="GO:0055052">
    <property type="term" value="C:ATP-binding cassette (ABC) transporter complex, substrate-binding subunit-containing"/>
    <property type="evidence" value="ECO:0007669"/>
    <property type="project" value="TreeGrafter"/>
</dbReference>
<dbReference type="SUPFAM" id="SSF53850">
    <property type="entry name" value="Periplasmic binding protein-like II"/>
    <property type="match status" value="1"/>
</dbReference>
<dbReference type="GO" id="GO:0042956">
    <property type="term" value="P:maltodextrin transmembrane transport"/>
    <property type="evidence" value="ECO:0007669"/>
    <property type="project" value="TreeGrafter"/>
</dbReference>
<keyword evidence="2" id="KW-0813">Transport</keyword>
<sequence>MNKKRIGVVGVIAAAALAVSALAVPSAFAAKKSIIIWADETRGPALEKLVKDMEKTVPGYAVSVKSYASYDALGAAWDKATAATGPDIILRDGALAISGAKSGKIQSLVVSSATRQAFSKGSFEALTVKGRVYGIPTDADTTGMIYNTAMFPTAPKTIGEIYDYYIKNKSTLTNGICSFNGVWGAQPVLTALGGGAWAYKNGKADLNTVVFNSSAFKTNAAKYLVGSDGKTNGFFSYDGCDTAFKAGKTPIALVGSWNMSGIEATSVKFAWGSLPGMTAGTFGNQWAGFAAAYLTSYATDHGVKSGANQLLNAFFSSEAGQLAFNEAQKSQRPLAHISAAAKTKDKNAQGIGASSANAVKQLSAALDDKTGGASWYDVAGDALKDIFAGKDINTTLDKAAVVLSKNFANAAKG</sequence>
<organism evidence="4">
    <name type="scientific">freshwater metagenome</name>
    <dbReference type="NCBI Taxonomy" id="449393"/>
    <lineage>
        <taxon>unclassified sequences</taxon>
        <taxon>metagenomes</taxon>
        <taxon>ecological metagenomes</taxon>
    </lineage>
</organism>
<evidence type="ECO:0000256" key="3">
    <source>
        <dbReference type="ARBA" id="ARBA00022729"/>
    </source>
</evidence>
<dbReference type="PANTHER" id="PTHR30061:SF50">
    <property type="entry name" value="MALTOSE_MALTODEXTRIN-BINDING PERIPLASMIC PROTEIN"/>
    <property type="match status" value="1"/>
</dbReference>
<name>A0A6J5YWA4_9ZZZZ</name>
<dbReference type="AlphaFoldDB" id="A0A6J5YWA4"/>
<accession>A0A6J5YWA4</accession>
<keyword evidence="3" id="KW-0732">Signal</keyword>
<proteinExistence type="inferred from homology"/>
<dbReference type="Gene3D" id="3.40.190.10">
    <property type="entry name" value="Periplasmic binding protein-like II"/>
    <property type="match status" value="1"/>
</dbReference>